<evidence type="ECO:0000256" key="8">
    <source>
        <dbReference type="HAMAP-Rule" id="MF_00222"/>
    </source>
</evidence>
<feature type="domain" description="Quinate/shikimate 5-dehydrogenase/glutamyl-tRNA reductase" evidence="10">
    <location>
        <begin position="143"/>
        <end position="210"/>
    </location>
</feature>
<comment type="catalytic activity">
    <reaction evidence="7 8">
        <text>shikimate + NADP(+) = 3-dehydroshikimate + NADPH + H(+)</text>
        <dbReference type="Rhea" id="RHEA:17737"/>
        <dbReference type="ChEBI" id="CHEBI:15378"/>
        <dbReference type="ChEBI" id="CHEBI:16630"/>
        <dbReference type="ChEBI" id="CHEBI:36208"/>
        <dbReference type="ChEBI" id="CHEBI:57783"/>
        <dbReference type="ChEBI" id="CHEBI:58349"/>
        <dbReference type="EC" id="1.1.1.25"/>
    </reaction>
</comment>
<reference evidence="14" key="1">
    <citation type="journal article" date="2019" name="Int. J. Syst. Evol. Microbiol.">
        <title>The Global Catalogue of Microorganisms (GCM) 10K type strain sequencing project: providing services to taxonomists for standard genome sequencing and annotation.</title>
        <authorList>
            <consortium name="The Broad Institute Genomics Platform"/>
            <consortium name="The Broad Institute Genome Sequencing Center for Infectious Disease"/>
            <person name="Wu L."/>
            <person name="Ma J."/>
        </authorList>
    </citation>
    <scope>NUCLEOTIDE SEQUENCE [LARGE SCALE GENOMIC DNA]</scope>
    <source>
        <strain evidence="14">CCUG 39970</strain>
    </source>
</reference>
<keyword evidence="14" id="KW-1185">Reference proteome</keyword>
<dbReference type="SUPFAM" id="SSF53223">
    <property type="entry name" value="Aminoacid dehydrogenase-like, N-terminal domain"/>
    <property type="match status" value="1"/>
</dbReference>
<evidence type="ECO:0000256" key="5">
    <source>
        <dbReference type="ARBA" id="ARBA00023002"/>
    </source>
</evidence>
<dbReference type="InterPro" id="IPR022893">
    <property type="entry name" value="Shikimate_DH_fam"/>
</dbReference>
<keyword evidence="5 8" id="KW-0560">Oxidoreductase</keyword>
<feature type="binding site" evidence="8">
    <location>
        <position position="246"/>
    </location>
    <ligand>
        <name>shikimate</name>
        <dbReference type="ChEBI" id="CHEBI:36208"/>
    </ligand>
</feature>
<dbReference type="HAMAP" id="MF_00222">
    <property type="entry name" value="Shikimate_DH_AroE"/>
    <property type="match status" value="1"/>
</dbReference>
<feature type="binding site" evidence="8">
    <location>
        <begin position="152"/>
        <end position="156"/>
    </location>
    <ligand>
        <name>NADP(+)</name>
        <dbReference type="ChEBI" id="CHEBI:58349"/>
    </ligand>
</feature>
<comment type="subunit">
    <text evidence="8">Homodimer.</text>
</comment>
<evidence type="ECO:0000256" key="3">
    <source>
        <dbReference type="ARBA" id="ARBA00022605"/>
    </source>
</evidence>
<feature type="domain" description="Shikimate dehydrogenase substrate binding N-terminal" evidence="11">
    <location>
        <begin position="33"/>
        <end position="115"/>
    </location>
</feature>
<evidence type="ECO:0000313" key="14">
    <source>
        <dbReference type="Proteomes" id="UP001595939"/>
    </source>
</evidence>
<evidence type="ECO:0000313" key="13">
    <source>
        <dbReference type="EMBL" id="MFC4455775.1"/>
    </source>
</evidence>
<feature type="binding site" evidence="8">
    <location>
        <position position="88"/>
    </location>
    <ligand>
        <name>shikimate</name>
        <dbReference type="ChEBI" id="CHEBI:36208"/>
    </ligand>
</feature>
<organism evidence="13 14">
    <name type="scientific">Deinococcus sonorensis</name>
    <dbReference type="NCBI Taxonomy" id="309891"/>
    <lineage>
        <taxon>Bacteria</taxon>
        <taxon>Thermotogati</taxon>
        <taxon>Deinococcota</taxon>
        <taxon>Deinococci</taxon>
        <taxon>Deinococcales</taxon>
        <taxon>Deinococcaceae</taxon>
        <taxon>Deinococcus</taxon>
    </lineage>
</organism>
<dbReference type="InterPro" id="IPR041121">
    <property type="entry name" value="SDH_C"/>
</dbReference>
<keyword evidence="4 8" id="KW-0521">NADP</keyword>
<feature type="binding site" evidence="8">
    <location>
        <position position="113"/>
    </location>
    <ligand>
        <name>shikimate</name>
        <dbReference type="ChEBI" id="CHEBI:36208"/>
    </ligand>
</feature>
<evidence type="ECO:0000256" key="1">
    <source>
        <dbReference type="ARBA" id="ARBA00004871"/>
    </source>
</evidence>
<keyword evidence="3 8" id="KW-0028">Amino-acid biosynthesis</keyword>
<dbReference type="InterPro" id="IPR006151">
    <property type="entry name" value="Shikm_DH/Glu-tRNA_Rdtase"/>
</dbReference>
<dbReference type="InterPro" id="IPR013708">
    <property type="entry name" value="Shikimate_DH-bd_N"/>
</dbReference>
<gene>
    <name evidence="8 13" type="primary">aroE</name>
    <name evidence="13" type="ORF">ACFO0P_18505</name>
</gene>
<comment type="function">
    <text evidence="8">Involved in the biosynthesis of the chorismate, which leads to the biosynthesis of aromatic amino acids. Catalyzes the reversible NADPH linked reduction of 3-dehydroshikimate (DHSA) to yield shikimate (SA).</text>
</comment>
<dbReference type="InterPro" id="IPR011342">
    <property type="entry name" value="Shikimate_DH"/>
</dbReference>
<comment type="caution">
    <text evidence="13">The sequence shown here is derived from an EMBL/GenBank/DDBJ whole genome shotgun (WGS) entry which is preliminary data.</text>
</comment>
<dbReference type="NCBIfam" id="TIGR00507">
    <property type="entry name" value="aroE"/>
    <property type="match status" value="1"/>
</dbReference>
<name>A0ABV8YDY8_9DEIO</name>
<feature type="binding site" evidence="8">
    <location>
        <position position="244"/>
    </location>
    <ligand>
        <name>NADP(+)</name>
        <dbReference type="ChEBI" id="CHEBI:58349"/>
    </ligand>
</feature>
<feature type="binding site" evidence="8">
    <location>
        <position position="128"/>
    </location>
    <ligand>
        <name>shikimate</name>
        <dbReference type="ChEBI" id="CHEBI:36208"/>
    </ligand>
</feature>
<comment type="pathway">
    <text evidence="1 8">Metabolic intermediate biosynthesis; chorismate biosynthesis; chorismate from D-erythrose 4-phosphate and phosphoenolpyruvate: step 4/7.</text>
</comment>
<dbReference type="Gene3D" id="3.40.50.720">
    <property type="entry name" value="NAD(P)-binding Rossmann-like Domain"/>
    <property type="match status" value="1"/>
</dbReference>
<dbReference type="Pfam" id="PF01488">
    <property type="entry name" value="Shikimate_DH"/>
    <property type="match status" value="1"/>
</dbReference>
<dbReference type="PANTHER" id="PTHR21089">
    <property type="entry name" value="SHIKIMATE DEHYDROGENASE"/>
    <property type="match status" value="1"/>
</dbReference>
<comment type="caution">
    <text evidence="8">Lacks conserved residue(s) required for the propagation of feature annotation.</text>
</comment>
<protein>
    <recommendedName>
        <fullName evidence="2 8">Shikimate dehydrogenase (NADP(+))</fullName>
        <shortName evidence="8">SDH</shortName>
        <ecNumber evidence="2 8">1.1.1.25</ecNumber>
    </recommendedName>
</protein>
<feature type="binding site" evidence="8">
    <location>
        <position position="274"/>
    </location>
    <ligand>
        <name>shikimate</name>
        <dbReference type="ChEBI" id="CHEBI:36208"/>
    </ligand>
</feature>
<keyword evidence="6 8" id="KW-0057">Aromatic amino acid biosynthesis</keyword>
<comment type="similarity">
    <text evidence="8">Belongs to the shikimate dehydrogenase family.</text>
</comment>
<feature type="region of interest" description="Disordered" evidence="9">
    <location>
        <begin position="1"/>
        <end position="20"/>
    </location>
</feature>
<dbReference type="PANTHER" id="PTHR21089:SF1">
    <property type="entry name" value="BIFUNCTIONAL 3-DEHYDROQUINATE DEHYDRATASE_SHIKIMATE DEHYDROGENASE, CHLOROPLASTIC"/>
    <property type="match status" value="1"/>
</dbReference>
<dbReference type="Pfam" id="PF18317">
    <property type="entry name" value="SDH_C"/>
    <property type="match status" value="1"/>
</dbReference>
<dbReference type="GO" id="GO:0004764">
    <property type="term" value="F:shikimate 3-dehydrogenase (NADP+) activity"/>
    <property type="evidence" value="ECO:0007669"/>
    <property type="project" value="UniProtKB-EC"/>
</dbReference>
<evidence type="ECO:0000256" key="7">
    <source>
        <dbReference type="ARBA" id="ARBA00049442"/>
    </source>
</evidence>
<dbReference type="InterPro" id="IPR046346">
    <property type="entry name" value="Aminoacid_DH-like_N_sf"/>
</dbReference>
<feature type="domain" description="SDH C-terminal" evidence="12">
    <location>
        <begin position="267"/>
        <end position="297"/>
    </location>
</feature>
<feature type="binding site" evidence="8">
    <location>
        <begin position="175"/>
        <end position="180"/>
    </location>
    <ligand>
        <name>NADP(+)</name>
        <dbReference type="ChEBI" id="CHEBI:58349"/>
    </ligand>
</feature>
<dbReference type="CDD" id="cd01065">
    <property type="entry name" value="NAD_bind_Shikimate_DH"/>
    <property type="match status" value="1"/>
</dbReference>
<evidence type="ECO:0000256" key="4">
    <source>
        <dbReference type="ARBA" id="ARBA00022857"/>
    </source>
</evidence>
<dbReference type="InterPro" id="IPR036291">
    <property type="entry name" value="NAD(P)-bd_dom_sf"/>
</dbReference>
<dbReference type="SUPFAM" id="SSF51735">
    <property type="entry name" value="NAD(P)-binding Rossmann-fold domains"/>
    <property type="match status" value="1"/>
</dbReference>
<dbReference type="Proteomes" id="UP001595939">
    <property type="component" value="Unassembled WGS sequence"/>
</dbReference>
<sequence>MLNSAVIRRPTRPPAVPIPTDASYTAGVKRAYLFADPAAHSRSPAMHNAAFRSVQMNGVYEARRVTPAELAGAVAGLRADDVLGANLSLPHKEAVLPLLDDLSPAARTIGAVNTIINRHGRLTGDNTDAPGLIEALREAGGGVPGASAVVLGAGGAARAAVYALRGQERRVYIVNRTFQKAQELAADWQTPSAEFQVIAARREAVPWADIGLIVNASSAGLDAPEQTPLPDLPRLAPGALVYDMVYKPARTRLMRDAEAAGFHAVNGLGMLAHQARLAFELWTGQAVPVQVFLDALEVPGA</sequence>
<accession>A0ABV8YDY8</accession>
<evidence type="ECO:0000256" key="6">
    <source>
        <dbReference type="ARBA" id="ARBA00023141"/>
    </source>
</evidence>
<proteinExistence type="inferred from homology"/>
<feature type="active site" description="Proton acceptor" evidence="8">
    <location>
        <position position="92"/>
    </location>
</feature>
<evidence type="ECO:0000259" key="12">
    <source>
        <dbReference type="Pfam" id="PF18317"/>
    </source>
</evidence>
<dbReference type="EMBL" id="JBHSEG010000011">
    <property type="protein sequence ID" value="MFC4455775.1"/>
    <property type="molecule type" value="Genomic_DNA"/>
</dbReference>
<evidence type="ECO:0000259" key="10">
    <source>
        <dbReference type="Pfam" id="PF01488"/>
    </source>
</evidence>
<evidence type="ECO:0000259" key="11">
    <source>
        <dbReference type="Pfam" id="PF08501"/>
    </source>
</evidence>
<dbReference type="Pfam" id="PF08501">
    <property type="entry name" value="Shikimate_dh_N"/>
    <property type="match status" value="1"/>
</dbReference>
<feature type="binding site" evidence="8">
    <location>
        <begin position="41"/>
        <end position="43"/>
    </location>
    <ligand>
        <name>shikimate</name>
        <dbReference type="ChEBI" id="CHEBI:36208"/>
    </ligand>
</feature>
<dbReference type="EC" id="1.1.1.25" evidence="2 8"/>
<evidence type="ECO:0000256" key="9">
    <source>
        <dbReference type="SAM" id="MobiDB-lite"/>
    </source>
</evidence>
<dbReference type="Gene3D" id="3.40.50.10860">
    <property type="entry name" value="Leucine Dehydrogenase, chain A, domain 1"/>
    <property type="match status" value="1"/>
</dbReference>
<evidence type="ECO:0000256" key="2">
    <source>
        <dbReference type="ARBA" id="ARBA00012962"/>
    </source>
</evidence>
<feature type="binding site" evidence="8">
    <location>
        <position position="267"/>
    </location>
    <ligand>
        <name>NADP(+)</name>
        <dbReference type="ChEBI" id="CHEBI:58349"/>
    </ligand>
</feature>
<dbReference type="RefSeq" id="WP_380130061.1">
    <property type="nucleotide sequence ID" value="NZ_JBHSEG010000011.1"/>
</dbReference>